<keyword evidence="2" id="KW-0472">Membrane</keyword>
<feature type="compositionally biased region" description="Low complexity" evidence="1">
    <location>
        <begin position="106"/>
        <end position="121"/>
    </location>
</feature>
<keyword evidence="2" id="KW-0812">Transmembrane</keyword>
<feature type="compositionally biased region" description="Basic residues" evidence="1">
    <location>
        <begin position="160"/>
        <end position="176"/>
    </location>
</feature>
<accession>A0A2C9KLY2</accession>
<dbReference type="KEGG" id="bgt:106054307"/>
<reference evidence="3" key="1">
    <citation type="submission" date="2020-05" db="UniProtKB">
        <authorList>
            <consortium name="EnsemblMetazoa"/>
        </authorList>
    </citation>
    <scope>IDENTIFICATION</scope>
    <source>
        <strain evidence="3">BB02</strain>
    </source>
</reference>
<dbReference type="EnsemblMetazoa" id="BGLB021227-RA">
    <property type="protein sequence ID" value="BGLB021227-PA"/>
    <property type="gene ID" value="BGLB021227"/>
</dbReference>
<evidence type="ECO:0000256" key="1">
    <source>
        <dbReference type="SAM" id="MobiDB-lite"/>
    </source>
</evidence>
<dbReference type="STRING" id="6526.A0A2C9KLY2"/>
<organism evidence="3 4">
    <name type="scientific">Biomphalaria glabrata</name>
    <name type="common">Bloodfluke planorb</name>
    <name type="synonym">Freshwater snail</name>
    <dbReference type="NCBI Taxonomy" id="6526"/>
    <lineage>
        <taxon>Eukaryota</taxon>
        <taxon>Metazoa</taxon>
        <taxon>Spiralia</taxon>
        <taxon>Lophotrochozoa</taxon>
        <taxon>Mollusca</taxon>
        <taxon>Gastropoda</taxon>
        <taxon>Heterobranchia</taxon>
        <taxon>Euthyneura</taxon>
        <taxon>Panpulmonata</taxon>
        <taxon>Hygrophila</taxon>
        <taxon>Lymnaeoidea</taxon>
        <taxon>Planorbidae</taxon>
        <taxon>Biomphalaria</taxon>
    </lineage>
</organism>
<feature type="transmembrane region" description="Helical" evidence="2">
    <location>
        <begin position="233"/>
        <end position="255"/>
    </location>
</feature>
<dbReference type="RefSeq" id="XP_013065574.2">
    <property type="nucleotide sequence ID" value="XM_013210120.2"/>
</dbReference>
<dbReference type="Proteomes" id="UP000076420">
    <property type="component" value="Unassembled WGS sequence"/>
</dbReference>
<feature type="compositionally biased region" description="Polar residues" evidence="1">
    <location>
        <begin position="62"/>
        <end position="71"/>
    </location>
</feature>
<feature type="region of interest" description="Disordered" evidence="1">
    <location>
        <begin position="62"/>
        <end position="121"/>
    </location>
</feature>
<dbReference type="RefSeq" id="XP_013065589.2">
    <property type="nucleotide sequence ID" value="XM_013210135.2"/>
</dbReference>
<dbReference type="VEuPathDB" id="VectorBase:BGLB021227"/>
<keyword evidence="2" id="KW-1133">Transmembrane helix</keyword>
<sequence length="505" mass="55052">MDQEQSLESHQPVPALYEQRARLSPSNVGSVYPALQNLQRISHGPGDASVGTTLVNDQFTSQTLPTNQTDGVGQHRRNITSSSNQEGLAVISGPTLPSYPQISREISSSHPASSSSHLDSSLPDILHSHVVQPVHPIRHNQHRQQRSRNLNRRAGEAAPSHHRAHGSRHRRRHRVHSAPAAPTQEGSCKEPCVKCVVVITTFRWVLVVLSILGVFCVVTGIVLAAIRSAGNSFLFLAIMFIGLGVLLVIVVGVGWKCTPRGHEPLHALFGIGTFRHGHSRTRHPRRHRNRDGNWFGGYLYPEFQYRCPPPSYAASMQDYQSQGLSEQDISSTSVTSVIYDAPSSPPPSYRSRASTAHSGIHITFDHEGDLPNSRPPTYRSRAPSRRPSIPIGEVNEGPSATHDGSVSSEPNTAAIGSDNLAQPGSSVVTVVKKKEIYLPSSSVLPGHSGGGGGPSLHHRMASEDRHVLEHTLQSLEEHFNESGGFTNEGARFDEQELPPDFNTYL</sequence>
<evidence type="ECO:0000313" key="4">
    <source>
        <dbReference type="Proteomes" id="UP000076420"/>
    </source>
</evidence>
<feature type="region of interest" description="Disordered" evidence="1">
    <location>
        <begin position="136"/>
        <end position="185"/>
    </location>
</feature>
<feature type="transmembrane region" description="Helical" evidence="2">
    <location>
        <begin position="204"/>
        <end position="226"/>
    </location>
</feature>
<feature type="region of interest" description="Disordered" evidence="1">
    <location>
        <begin position="363"/>
        <end position="421"/>
    </location>
</feature>
<dbReference type="VEuPathDB" id="VectorBase:BGLAX_044051"/>
<dbReference type="EnsemblMetazoa" id="BGLB021227-RC">
    <property type="protein sequence ID" value="BGLB021227-PC"/>
    <property type="gene ID" value="BGLB021227"/>
</dbReference>
<evidence type="ECO:0000256" key="2">
    <source>
        <dbReference type="SAM" id="Phobius"/>
    </source>
</evidence>
<feature type="compositionally biased region" description="Polar residues" evidence="1">
    <location>
        <begin position="402"/>
        <end position="411"/>
    </location>
</feature>
<feature type="compositionally biased region" description="Low complexity" evidence="1">
    <location>
        <begin position="375"/>
        <end position="390"/>
    </location>
</feature>
<gene>
    <name evidence="3" type="primary">106054307</name>
</gene>
<proteinExistence type="predicted"/>
<name>A0A2C9KLY2_BIOGL</name>
<evidence type="ECO:0000313" key="3">
    <source>
        <dbReference type="EnsemblMetazoa" id="BGLB021227-PB"/>
    </source>
</evidence>
<protein>
    <submittedName>
        <fullName evidence="3">Uncharacterized protein</fullName>
    </submittedName>
</protein>
<feature type="compositionally biased region" description="Basic residues" evidence="1">
    <location>
        <begin position="136"/>
        <end position="151"/>
    </location>
</feature>
<dbReference type="AlphaFoldDB" id="A0A2C9KLY2"/>
<dbReference type="RefSeq" id="XP_013065581.2">
    <property type="nucleotide sequence ID" value="XM_013210127.2"/>
</dbReference>
<dbReference type="OrthoDB" id="10070859at2759"/>
<dbReference type="EnsemblMetazoa" id="BGLB021227-RB">
    <property type="protein sequence ID" value="BGLB021227-PB"/>
    <property type="gene ID" value="BGLB021227"/>
</dbReference>